<evidence type="ECO:0008006" key="3">
    <source>
        <dbReference type="Google" id="ProtNLM"/>
    </source>
</evidence>
<comment type="caution">
    <text evidence="1">The sequence shown here is derived from an EMBL/GenBank/DDBJ whole genome shotgun (WGS) entry which is preliminary data.</text>
</comment>
<keyword evidence="2" id="KW-1185">Reference proteome</keyword>
<proteinExistence type="predicted"/>
<organism evidence="1 2">
    <name type="scientific">Paenibacillus vini</name>
    <dbReference type="NCBI Taxonomy" id="1476024"/>
    <lineage>
        <taxon>Bacteria</taxon>
        <taxon>Bacillati</taxon>
        <taxon>Bacillota</taxon>
        <taxon>Bacilli</taxon>
        <taxon>Bacillales</taxon>
        <taxon>Paenibacillaceae</taxon>
        <taxon>Paenibacillus</taxon>
    </lineage>
</organism>
<evidence type="ECO:0000313" key="2">
    <source>
        <dbReference type="Proteomes" id="UP000679992"/>
    </source>
</evidence>
<protein>
    <recommendedName>
        <fullName evidence="3">DUF1643 domain-containing protein</fullName>
    </recommendedName>
</protein>
<evidence type="ECO:0000313" key="1">
    <source>
        <dbReference type="EMBL" id="GIP52930.1"/>
    </source>
</evidence>
<sequence length="219" mass="24858">MNQPKAYGTFTKRGDHTFRKSAYIQWGDSEQSLGACLLLNPGSADFNKINPNLKVELNTVGKAEGEIKTDPTMEQLILFLKGIYGEGASLVGRFHIYNLFSLQNAKSKNAVDQFETLVRSDEYEIRESLIPLEELQSHPWILTGWGVEQNPNWKNLEQIKGMWMSLIDESKVPTFGKKHKNSNNYYHPCPLIPTRRPEIVADLLAAYKQMLESISSNPV</sequence>
<dbReference type="Proteomes" id="UP000679992">
    <property type="component" value="Unassembled WGS sequence"/>
</dbReference>
<reference evidence="1 2" key="1">
    <citation type="submission" date="2021-03" db="EMBL/GenBank/DDBJ databases">
        <title>Antimicrobial resistance genes in bacteria isolated from Japanese honey, and their potential for conferring macrolide and lincosamide resistance in the American foulbrood pathogen Paenibacillus larvae.</title>
        <authorList>
            <person name="Okamoto M."/>
            <person name="Kumagai M."/>
            <person name="Kanamori H."/>
            <person name="Takamatsu D."/>
        </authorList>
    </citation>
    <scope>NUCLEOTIDE SEQUENCE [LARGE SCALE GENOMIC DNA]</scope>
    <source>
        <strain evidence="1 2">J42TS3</strain>
    </source>
</reference>
<dbReference type="RefSeq" id="WP_213654613.1">
    <property type="nucleotide sequence ID" value="NZ_BOSL01000005.1"/>
</dbReference>
<accession>A0ABQ4MBX8</accession>
<name>A0ABQ4MBX8_9BACL</name>
<dbReference type="EMBL" id="BOSL01000005">
    <property type="protein sequence ID" value="GIP52930.1"/>
    <property type="molecule type" value="Genomic_DNA"/>
</dbReference>
<gene>
    <name evidence="1" type="ORF">J42TS3_19650</name>
</gene>